<keyword evidence="2" id="KW-1185">Reference proteome</keyword>
<protein>
    <submittedName>
        <fullName evidence="1">Uncharacterized protein</fullName>
    </submittedName>
</protein>
<reference evidence="2" key="1">
    <citation type="submission" date="2014-08" db="EMBL/GenBank/DDBJ databases">
        <authorList>
            <person name="Moulin L."/>
        </authorList>
    </citation>
    <scope>NUCLEOTIDE SEQUENCE [LARGE SCALE GENOMIC DNA]</scope>
</reference>
<name>A0A090E639_MESPL</name>
<organism evidence="1 2">
    <name type="scientific">Mesorhizobium plurifarium</name>
    <dbReference type="NCBI Taxonomy" id="69974"/>
    <lineage>
        <taxon>Bacteria</taxon>
        <taxon>Pseudomonadati</taxon>
        <taxon>Pseudomonadota</taxon>
        <taxon>Alphaproteobacteria</taxon>
        <taxon>Hyphomicrobiales</taxon>
        <taxon>Phyllobacteriaceae</taxon>
        <taxon>Mesorhizobium</taxon>
    </lineage>
</organism>
<evidence type="ECO:0000313" key="1">
    <source>
        <dbReference type="EMBL" id="CDX25102.1"/>
    </source>
</evidence>
<sequence length="32" mass="3687">MCPIRQTLGIKRLTGSYFAYNITGMHNFKEPV</sequence>
<dbReference type="Proteomes" id="UP000045285">
    <property type="component" value="Unassembled WGS sequence"/>
</dbReference>
<proteinExistence type="predicted"/>
<accession>A0A090E639</accession>
<evidence type="ECO:0000313" key="2">
    <source>
        <dbReference type="Proteomes" id="UP000045285"/>
    </source>
</evidence>
<gene>
    <name evidence="1" type="ORF">MPL3356_50008</name>
</gene>
<dbReference type="AlphaFoldDB" id="A0A090E639"/>
<dbReference type="EMBL" id="CCMZ01000045">
    <property type="protein sequence ID" value="CDX25102.1"/>
    <property type="molecule type" value="Genomic_DNA"/>
</dbReference>